<name>A0A382CP79_9ZZZZ</name>
<dbReference type="EMBL" id="UINC01035455">
    <property type="protein sequence ID" value="SVB27885.1"/>
    <property type="molecule type" value="Genomic_DNA"/>
</dbReference>
<accession>A0A382CP79</accession>
<dbReference type="AlphaFoldDB" id="A0A382CP79"/>
<gene>
    <name evidence="1" type="ORF">METZ01_LOCUS180739</name>
</gene>
<reference evidence="1" key="1">
    <citation type="submission" date="2018-05" db="EMBL/GenBank/DDBJ databases">
        <authorList>
            <person name="Lanie J.A."/>
            <person name="Ng W.-L."/>
            <person name="Kazmierczak K.M."/>
            <person name="Andrzejewski T.M."/>
            <person name="Davidsen T.M."/>
            <person name="Wayne K.J."/>
            <person name="Tettelin H."/>
            <person name="Glass J.I."/>
            <person name="Rusch D."/>
            <person name="Podicherti R."/>
            <person name="Tsui H.-C.T."/>
            <person name="Winkler M.E."/>
        </authorList>
    </citation>
    <scope>NUCLEOTIDE SEQUENCE</scope>
</reference>
<organism evidence="1">
    <name type="scientific">marine metagenome</name>
    <dbReference type="NCBI Taxonomy" id="408172"/>
    <lineage>
        <taxon>unclassified sequences</taxon>
        <taxon>metagenomes</taxon>
        <taxon>ecological metagenomes</taxon>
    </lineage>
</organism>
<evidence type="ECO:0000313" key="1">
    <source>
        <dbReference type="EMBL" id="SVB27885.1"/>
    </source>
</evidence>
<sequence>MPTLKLGSTPVLTEALGALTINGAPTITDLSNVSGTLVNSVQDNITRLGTVASGTIGNGVIVSNGILKASSTSYFRFISGSDDTDTVGGGSPSGWYITVANNYTSTADNNVMVTYYARCRWSAHYTSGTIGSVWDGSAHDPFTTGVHNGTYLTATTSLSGSSLQLNIQNTYSGSTATRPLTYTILVAANFDLS</sequence>
<protein>
    <submittedName>
        <fullName evidence="1">Uncharacterized protein</fullName>
    </submittedName>
</protein>
<proteinExistence type="predicted"/>